<protein>
    <submittedName>
        <fullName evidence="1">Uncharacterized protein</fullName>
    </submittedName>
</protein>
<accession>A0ABP0VKT4</accession>
<reference evidence="1 2" key="1">
    <citation type="submission" date="2024-02" db="EMBL/GenBank/DDBJ databases">
        <authorList>
            <consortium name="ELIXIR-Norway"/>
            <consortium name="Elixir Norway"/>
        </authorList>
    </citation>
    <scope>NUCLEOTIDE SEQUENCE [LARGE SCALE GENOMIC DNA]</scope>
</reference>
<name>A0ABP0VKT4_9BRYO</name>
<organism evidence="1 2">
    <name type="scientific">Sphagnum jensenii</name>
    <dbReference type="NCBI Taxonomy" id="128206"/>
    <lineage>
        <taxon>Eukaryota</taxon>
        <taxon>Viridiplantae</taxon>
        <taxon>Streptophyta</taxon>
        <taxon>Embryophyta</taxon>
        <taxon>Bryophyta</taxon>
        <taxon>Sphagnophytina</taxon>
        <taxon>Sphagnopsida</taxon>
        <taxon>Sphagnales</taxon>
        <taxon>Sphagnaceae</taxon>
        <taxon>Sphagnum</taxon>
    </lineage>
</organism>
<proteinExistence type="predicted"/>
<dbReference type="PANTHER" id="PTHR33874">
    <property type="entry name" value="RING FINGER PROTEIN"/>
    <property type="match status" value="1"/>
</dbReference>
<evidence type="ECO:0000313" key="2">
    <source>
        <dbReference type="Proteomes" id="UP001497444"/>
    </source>
</evidence>
<dbReference type="EMBL" id="OZ020096">
    <property type="protein sequence ID" value="CAK9255008.1"/>
    <property type="molecule type" value="Genomic_DNA"/>
</dbReference>
<keyword evidence="2" id="KW-1185">Reference proteome</keyword>
<gene>
    <name evidence="1" type="ORF">CSSPJE1EN1_LOCUS486</name>
</gene>
<evidence type="ECO:0000313" key="1">
    <source>
        <dbReference type="EMBL" id="CAK9255008.1"/>
    </source>
</evidence>
<sequence>MVGGHGVEMVAAVGGMAEAAVGVLDWSHQRRVAKAVAKEWEFAEVEGELDLERKENMRLRATIAMYQQAFGQLHQQKMENGTLSVERSMEVYEKLKITLASDEFLEKLNSLSLDTGATSSDSILVKTEDGMFVRADLDDPNGWLWLSENDLVHTDPKEVKDCLGADGYIVINHEDIVDSIASFMARYISSIPQAKNLSAKELQDAIAQAFKKVEKKGKIRQLWETGKFLYTAGSWGATALSVYRHPIVLRAASMAVWTSCCLILKVLT</sequence>
<dbReference type="PANTHER" id="PTHR33874:SF4">
    <property type="entry name" value="EXPRESSED PROTEIN"/>
    <property type="match status" value="1"/>
</dbReference>
<dbReference type="Proteomes" id="UP001497444">
    <property type="component" value="Chromosome 1"/>
</dbReference>